<dbReference type="Pfam" id="PF19305">
    <property type="entry name" value="MmgE_PrpD_C"/>
    <property type="match status" value="1"/>
</dbReference>
<dbReference type="SUPFAM" id="SSF103378">
    <property type="entry name" value="2-methylcitrate dehydratase PrpD"/>
    <property type="match status" value="1"/>
</dbReference>
<dbReference type="InterPro" id="IPR045336">
    <property type="entry name" value="MmgE_PrpD_N"/>
</dbReference>
<dbReference type="PANTHER" id="PTHR16943:SF8">
    <property type="entry name" value="2-METHYLCITRATE DEHYDRATASE"/>
    <property type="match status" value="1"/>
</dbReference>
<gene>
    <name evidence="4" type="ORF">BA062_04605</name>
</gene>
<dbReference type="PANTHER" id="PTHR16943">
    <property type="entry name" value="2-METHYLCITRATE DEHYDRATASE-RELATED"/>
    <property type="match status" value="1"/>
</dbReference>
<dbReference type="GO" id="GO:0016829">
    <property type="term" value="F:lyase activity"/>
    <property type="evidence" value="ECO:0007669"/>
    <property type="project" value="InterPro"/>
</dbReference>
<name>A0A318MFJ0_9PSEU</name>
<dbReference type="InterPro" id="IPR005656">
    <property type="entry name" value="MmgE_PrpD"/>
</dbReference>
<evidence type="ECO:0000259" key="3">
    <source>
        <dbReference type="Pfam" id="PF19305"/>
    </source>
</evidence>
<organism evidence="4 5">
    <name type="scientific">Prauserella flavalba</name>
    <dbReference type="NCBI Taxonomy" id="1477506"/>
    <lineage>
        <taxon>Bacteria</taxon>
        <taxon>Bacillati</taxon>
        <taxon>Actinomycetota</taxon>
        <taxon>Actinomycetes</taxon>
        <taxon>Pseudonocardiales</taxon>
        <taxon>Pseudonocardiaceae</taxon>
        <taxon>Prauserella</taxon>
    </lineage>
</organism>
<evidence type="ECO:0000256" key="1">
    <source>
        <dbReference type="ARBA" id="ARBA00006174"/>
    </source>
</evidence>
<dbReference type="RefSeq" id="WP_110334765.1">
    <property type="nucleotide sequence ID" value="NZ_MASU01000002.1"/>
</dbReference>
<comment type="similarity">
    <text evidence="1">Belongs to the PrpD family.</text>
</comment>
<reference evidence="4 5" key="1">
    <citation type="submission" date="2016-07" db="EMBL/GenBank/DDBJ databases">
        <title>Draft genome sequence of Prauserella sp. YIM 121212, isolated from alkaline soil.</title>
        <authorList>
            <person name="Ruckert C."/>
            <person name="Albersmeier A."/>
            <person name="Jiang C.-L."/>
            <person name="Jiang Y."/>
            <person name="Kalinowski J."/>
            <person name="Schneider O."/>
            <person name="Winkler A."/>
            <person name="Zotchev S.B."/>
        </authorList>
    </citation>
    <scope>NUCLEOTIDE SEQUENCE [LARGE SCALE GENOMIC DNA]</scope>
    <source>
        <strain evidence="4 5">YIM 121212</strain>
    </source>
</reference>
<dbReference type="InterPro" id="IPR045337">
    <property type="entry name" value="MmgE_PrpD_C"/>
</dbReference>
<dbReference type="InterPro" id="IPR042188">
    <property type="entry name" value="MmgE/PrpD_sf_2"/>
</dbReference>
<evidence type="ECO:0000313" key="5">
    <source>
        <dbReference type="Proteomes" id="UP000247892"/>
    </source>
</evidence>
<protein>
    <recommendedName>
        <fullName evidence="6">MmgE/PrpD family protein</fullName>
    </recommendedName>
</protein>
<dbReference type="Pfam" id="PF03972">
    <property type="entry name" value="MmgE_PrpD_N"/>
    <property type="match status" value="1"/>
</dbReference>
<dbReference type="EMBL" id="MASU01000002">
    <property type="protein sequence ID" value="PXY37890.1"/>
    <property type="molecule type" value="Genomic_DNA"/>
</dbReference>
<dbReference type="InterPro" id="IPR042183">
    <property type="entry name" value="MmgE/PrpD_sf_1"/>
</dbReference>
<comment type="caution">
    <text evidence="4">The sequence shown here is derived from an EMBL/GenBank/DDBJ whole genome shotgun (WGS) entry which is preliminary data.</text>
</comment>
<dbReference type="Proteomes" id="UP000247892">
    <property type="component" value="Unassembled WGS sequence"/>
</dbReference>
<accession>A0A318MFJ0</accession>
<dbReference type="OrthoDB" id="9797528at2"/>
<proteinExistence type="inferred from homology"/>
<dbReference type="Gene3D" id="1.10.4100.10">
    <property type="entry name" value="2-methylcitrate dehydratase PrpD"/>
    <property type="match status" value="1"/>
</dbReference>
<keyword evidence="5" id="KW-1185">Reference proteome</keyword>
<dbReference type="AlphaFoldDB" id="A0A318MFJ0"/>
<evidence type="ECO:0000259" key="2">
    <source>
        <dbReference type="Pfam" id="PF03972"/>
    </source>
</evidence>
<dbReference type="InterPro" id="IPR036148">
    <property type="entry name" value="MmgE/PrpD_sf"/>
</dbReference>
<dbReference type="Gene3D" id="3.30.1330.120">
    <property type="entry name" value="2-methylcitrate dehydratase PrpD"/>
    <property type="match status" value="1"/>
</dbReference>
<feature type="domain" description="MmgE/PrpD C-terminal" evidence="3">
    <location>
        <begin position="260"/>
        <end position="410"/>
    </location>
</feature>
<evidence type="ECO:0000313" key="4">
    <source>
        <dbReference type="EMBL" id="PXY37890.1"/>
    </source>
</evidence>
<feature type="domain" description="MmgE/PrpD N-terminal" evidence="2">
    <location>
        <begin position="18"/>
        <end position="241"/>
    </location>
</feature>
<sequence length="446" mass="44928">MESTTKWPAELAGMSWSGLSPTERHAGIVLLRDALGIASAGTRATGIEPALNALRALGSGEVAVPWTDLRLPAAQAGLATSALVHAWDFDDTHDDAVVHAMAVALPAALAAALRTNRSGADLLDGVVVGVQALSRLSLALGPQHGMVRTASLGAPAAAAAAARTLGLGAEGIGNAMALALSSAGSPHSRQVVENSAVNKRLQPGFAVQAGLTAAFLAQAGVEGPSGWADGGYGLLAKASDPAGVLFAPGWEGANLSLKPYPACRYTHAAIAAAAEAGLGIAHTRISSVDVHVPDGAAYALVSRPFERRGRPVIDAQFSIPWLVAAQLVTGTVDLTTIAGPTLLDTDVETFAARVTVHQDRHGTAAMAPATVVLRTDDGRTHEATAPMAGSPEHPLTEERLAAKTAACARVGGHDPDGTVAAIAALAERLADLSPAGLGPALAALGA</sequence>
<evidence type="ECO:0008006" key="6">
    <source>
        <dbReference type="Google" id="ProtNLM"/>
    </source>
</evidence>